<dbReference type="Proteomes" id="UP000054144">
    <property type="component" value="Unassembled WGS sequence"/>
</dbReference>
<organism evidence="2 3">
    <name type="scientific">Fistulina hepatica ATCC 64428</name>
    <dbReference type="NCBI Taxonomy" id="1128425"/>
    <lineage>
        <taxon>Eukaryota</taxon>
        <taxon>Fungi</taxon>
        <taxon>Dikarya</taxon>
        <taxon>Basidiomycota</taxon>
        <taxon>Agaricomycotina</taxon>
        <taxon>Agaricomycetes</taxon>
        <taxon>Agaricomycetidae</taxon>
        <taxon>Agaricales</taxon>
        <taxon>Fistulinaceae</taxon>
        <taxon>Fistulina</taxon>
    </lineage>
</organism>
<accession>A0A0D7ADC6</accession>
<keyword evidence="1" id="KW-0812">Transmembrane</keyword>
<dbReference type="AlphaFoldDB" id="A0A0D7ADC6"/>
<evidence type="ECO:0000313" key="3">
    <source>
        <dbReference type="Proteomes" id="UP000054144"/>
    </source>
</evidence>
<keyword evidence="1" id="KW-1133">Transmembrane helix</keyword>
<keyword evidence="1" id="KW-0472">Membrane</keyword>
<sequence>MASLRREMQCEVLHELSPAARDSQKSGTLAVLGHRSQQASPWRSHKVRRWDATVTDSGSARAISTVCANFTAIIAAGAITIIGTDLLAMGVWPTMMFATRFPLGRYLFLALKVLSVHMPNLRYRSRFNDTFSSDSGSAFAATPRIDRNAQMVGSLRVCSACVIMALSEATERCNEYRHVNTGYSLQWTWSKCLHERYRRPTPVILHMFKLEGC</sequence>
<gene>
    <name evidence="2" type="ORF">FISHEDRAFT_58737</name>
</gene>
<name>A0A0D7ADC6_9AGAR</name>
<feature type="transmembrane region" description="Helical" evidence="1">
    <location>
        <begin position="66"/>
        <end position="91"/>
    </location>
</feature>
<proteinExistence type="predicted"/>
<keyword evidence="3" id="KW-1185">Reference proteome</keyword>
<evidence type="ECO:0000256" key="1">
    <source>
        <dbReference type="SAM" id="Phobius"/>
    </source>
</evidence>
<protein>
    <submittedName>
        <fullName evidence="2">Uncharacterized protein</fullName>
    </submittedName>
</protein>
<evidence type="ECO:0000313" key="2">
    <source>
        <dbReference type="EMBL" id="KIY48710.1"/>
    </source>
</evidence>
<dbReference type="EMBL" id="KN881821">
    <property type="protein sequence ID" value="KIY48710.1"/>
    <property type="molecule type" value="Genomic_DNA"/>
</dbReference>
<reference evidence="2 3" key="1">
    <citation type="journal article" date="2015" name="Fungal Genet. Biol.">
        <title>Evolution of novel wood decay mechanisms in Agaricales revealed by the genome sequences of Fistulina hepatica and Cylindrobasidium torrendii.</title>
        <authorList>
            <person name="Floudas D."/>
            <person name="Held B.W."/>
            <person name="Riley R."/>
            <person name="Nagy L.G."/>
            <person name="Koehler G."/>
            <person name="Ransdell A.S."/>
            <person name="Younus H."/>
            <person name="Chow J."/>
            <person name="Chiniquy J."/>
            <person name="Lipzen A."/>
            <person name="Tritt A."/>
            <person name="Sun H."/>
            <person name="Haridas S."/>
            <person name="LaButti K."/>
            <person name="Ohm R.A."/>
            <person name="Kues U."/>
            <person name="Blanchette R.A."/>
            <person name="Grigoriev I.V."/>
            <person name="Minto R.E."/>
            <person name="Hibbett D.S."/>
        </authorList>
    </citation>
    <scope>NUCLEOTIDE SEQUENCE [LARGE SCALE GENOMIC DNA]</scope>
    <source>
        <strain evidence="2 3">ATCC 64428</strain>
    </source>
</reference>